<protein>
    <submittedName>
        <fullName evidence="3">Vacuolar protein sorting-associated protein 33</fullName>
    </submittedName>
</protein>
<dbReference type="InterPro" id="IPR043154">
    <property type="entry name" value="Sec-1-like_dom1"/>
</dbReference>
<comment type="similarity">
    <text evidence="1">Belongs to the STXBP/unc-18/SEC1 family.</text>
</comment>
<dbReference type="Gene3D" id="3.40.50.2060">
    <property type="match status" value="1"/>
</dbReference>
<dbReference type="InterPro" id="IPR027482">
    <property type="entry name" value="Sec1-like_dom2"/>
</dbReference>
<dbReference type="InterPro" id="IPR000477">
    <property type="entry name" value="RT_dom"/>
</dbReference>
<dbReference type="OrthoDB" id="10262287at2759"/>
<accession>A0A8B6ER15</accession>
<evidence type="ECO:0000256" key="1">
    <source>
        <dbReference type="ARBA" id="ARBA00009884"/>
    </source>
</evidence>
<keyword evidence="4" id="KW-1185">Reference proteome</keyword>
<dbReference type="Pfam" id="PF00078">
    <property type="entry name" value="RVT_1"/>
    <property type="match status" value="1"/>
</dbReference>
<dbReference type="InterPro" id="IPR043155">
    <property type="entry name" value="VPS33_dom3b"/>
</dbReference>
<dbReference type="InterPro" id="IPR005135">
    <property type="entry name" value="Endo/exonuclease/phosphatase"/>
</dbReference>
<dbReference type="SUPFAM" id="SSF56219">
    <property type="entry name" value="DNase I-like"/>
    <property type="match status" value="1"/>
</dbReference>
<dbReference type="PANTHER" id="PTHR11679">
    <property type="entry name" value="VESICLE PROTEIN SORTING-ASSOCIATED"/>
    <property type="match status" value="1"/>
</dbReference>
<dbReference type="Gene3D" id="3.40.50.1910">
    <property type="match status" value="2"/>
</dbReference>
<dbReference type="InterPro" id="IPR043127">
    <property type="entry name" value="Sec-1-like_dom3a"/>
</dbReference>
<dbReference type="Proteomes" id="UP000596742">
    <property type="component" value="Unassembled WGS sequence"/>
</dbReference>
<dbReference type="Gene3D" id="3.60.10.10">
    <property type="entry name" value="Endonuclease/exonuclease/phosphatase"/>
    <property type="match status" value="1"/>
</dbReference>
<feature type="domain" description="Reverse transcriptase" evidence="2">
    <location>
        <begin position="369"/>
        <end position="624"/>
    </location>
</feature>
<dbReference type="Gene3D" id="1.25.40.850">
    <property type="match status" value="1"/>
</dbReference>
<dbReference type="GO" id="GO:0003824">
    <property type="term" value="F:catalytic activity"/>
    <property type="evidence" value="ECO:0007669"/>
    <property type="project" value="InterPro"/>
</dbReference>
<dbReference type="Pfam" id="PF03372">
    <property type="entry name" value="Exo_endo_phos"/>
    <property type="match status" value="1"/>
</dbReference>
<dbReference type="Gene3D" id="3.90.830.10">
    <property type="entry name" value="Syntaxin Binding Protein 1, Chain A, domain 2"/>
    <property type="match status" value="1"/>
</dbReference>
<evidence type="ECO:0000313" key="3">
    <source>
        <dbReference type="EMBL" id="VDI37688.1"/>
    </source>
</evidence>
<dbReference type="PROSITE" id="PS50878">
    <property type="entry name" value="RT_POL"/>
    <property type="match status" value="1"/>
</dbReference>
<dbReference type="Pfam" id="PF00995">
    <property type="entry name" value="Sec1"/>
    <property type="match status" value="1"/>
</dbReference>
<proteinExistence type="inferred from homology"/>
<sequence>MGDIIILQEHWLYNFEKFEIQDFLPGYSCFVKCVDDADPLPPSQRPRGKGGTAICYKNNISHAIEEQQDGSSRVTVVKLNCRTKPLIIIGVYMPCSGSKNADDEFKAVLEEIGEIIYKFKPTCDIIMAGDVNASIMKENMNRRDKLFLDFIHEFELHIPESNECDTYFHHSGKCSSRIDYILLSNHHIIDQFVNLERDYMNTSQHDPVMALVKVGITAKQIEEKNHINSKKINWEKTLQLRNVQNQISKNLALERDTGLMKFKNGIYDNPDSIRKGWAEYFEELATPSSSNYEDVLYNNQVELDCLLFEDTYTSNLQNSEKISVTEEQVEKVINTLKSGKAADCANLTSEHLKNGGQIVISAVTKLINMIFDVCSIPDLLKLGIATPIYKRKGKPLDDPNSYRKITVTSILNKILEKLYLEKKDETLKNAQSPLQRGFTKGISGLNAALILNELIAEAQDLHRPLYVAFLDAQKAFDLVWHSSLLRKLHQSGIESDSWLMFKEWYKDLTSQIKWEGELSKVFSEHQGVRQGGVTSPAAYKLFINPMLDHIETQNLGSYIGPIYCGTPTVADDVCLVSNNPEDLQAMLDIQGEYANKEHYCISKTKSSVVQFNDKQPRNFTMNSEEIPTSQSAVHLGIERDNSSKFGTKNVSNARISAARKATYALMGAGLHGLKGLNPTVSIHIIHIFIIPRLIHGLEVVRLMISDIKALSSYFKQLLKRIQHLPERTADSATYLLSGQMPIEAEIDKRTLTLFGNIIRNPNTVEFKLAQRQLAIKDRNSKSWFTYVQQLLEKYNLPFSSVLLQEPPGKFSWKNLVSKAVKTYWTNKIHSEAREKSSLQYINFEQLTFDNPHLVWKSAKFEHFSIQRAGIKCRLMLDTYLLQIHKQKFNKYEVDSTCLLCHNGAEDRKHFLIQCVALDSIRSPFLKILHEKTTEVVRDVKLADAIFEQPDELLSLILDCTGYQVIPPSRQEEFEAALVWDNDLTGPFGLIAEYSLLKEHEVEKMFPLQTSGLPPSNVQNIIFIARPRLKLMDLIAQNLLQEEQKGGFRKEYHIIFVPRKSLLCEKRLKDLGVYGTLANIEEFSLSLIPFDYDLMSMEMDNSFKECYLENDFTSMHYAAQSLMTLQTLYGVIPNICGKGDCAKQVVDMMLRMRRELCGQEPNITPQIDHLLILDRNVDLLTPLLSQLTYEGLIDEIFDINNTSVKLPPEKFQSGQGEETKGVPTEPKKVILNSSDVLYADLRDKNFNAVGSIVSKKAKTITAEFDERHSAKTVSDMKQFVSKLPHLQQVRASLSIHTSIAELVKEYTDTDEFIDCLRCQQEFINSIETDKVHTYIEDCMGKQEPINKVLRLICIQSYCNNGLKPKVLDYYKREVLQTYGFEHIITIMNLERAGFIRLFGNRTYPTIKKSLRLIMEDVNEMVPNDISYVYSGYAPLSIRLAQYYARPGWRSITEVLNLLPGPTVEEIQQIPVALRKRRSSIGSINSTAAEQKITLVFFLGGVTYAEIAALRFLAQQDDGGTDYVIATTSILSGETLLNQVSVPLEPAKLNPF</sequence>
<dbReference type="FunFam" id="3.40.50.1910:FF:000005">
    <property type="entry name" value="vacuolar protein sorting-associated protein 33A isoform X1"/>
    <property type="match status" value="1"/>
</dbReference>
<dbReference type="SUPFAM" id="SSF56815">
    <property type="entry name" value="Sec1/munc18-like (SM) proteins"/>
    <property type="match status" value="1"/>
</dbReference>
<reference evidence="3" key="1">
    <citation type="submission" date="2018-11" db="EMBL/GenBank/DDBJ databases">
        <authorList>
            <person name="Alioto T."/>
            <person name="Alioto T."/>
        </authorList>
    </citation>
    <scope>NUCLEOTIDE SEQUENCE</scope>
</reference>
<gene>
    <name evidence="3" type="ORF">MGAL_10B079484</name>
</gene>
<comment type="caution">
    <text evidence="3">The sequence shown here is derived from an EMBL/GenBank/DDBJ whole genome shotgun (WGS) entry which is preliminary data.</text>
</comment>
<dbReference type="InterPro" id="IPR036691">
    <property type="entry name" value="Endo/exonu/phosph_ase_sf"/>
</dbReference>
<dbReference type="EMBL" id="UYJE01005480">
    <property type="protein sequence ID" value="VDI37688.1"/>
    <property type="molecule type" value="Genomic_DNA"/>
</dbReference>
<evidence type="ECO:0000259" key="2">
    <source>
        <dbReference type="PROSITE" id="PS50878"/>
    </source>
</evidence>
<dbReference type="InterPro" id="IPR001619">
    <property type="entry name" value="Sec1-like"/>
</dbReference>
<dbReference type="GO" id="GO:0016192">
    <property type="term" value="P:vesicle-mediated transport"/>
    <property type="evidence" value="ECO:0007669"/>
    <property type="project" value="InterPro"/>
</dbReference>
<name>A0A8B6ER15_MYTGA</name>
<dbReference type="CDD" id="cd01650">
    <property type="entry name" value="RT_nLTR_like"/>
    <property type="match status" value="1"/>
</dbReference>
<organism evidence="3 4">
    <name type="scientific">Mytilus galloprovincialis</name>
    <name type="common">Mediterranean mussel</name>
    <dbReference type="NCBI Taxonomy" id="29158"/>
    <lineage>
        <taxon>Eukaryota</taxon>
        <taxon>Metazoa</taxon>
        <taxon>Spiralia</taxon>
        <taxon>Lophotrochozoa</taxon>
        <taxon>Mollusca</taxon>
        <taxon>Bivalvia</taxon>
        <taxon>Autobranchia</taxon>
        <taxon>Pteriomorphia</taxon>
        <taxon>Mytilida</taxon>
        <taxon>Mytiloidea</taxon>
        <taxon>Mytilidae</taxon>
        <taxon>Mytilinae</taxon>
        <taxon>Mytilus</taxon>
    </lineage>
</organism>
<evidence type="ECO:0000313" key="4">
    <source>
        <dbReference type="Proteomes" id="UP000596742"/>
    </source>
</evidence>
<dbReference type="InterPro" id="IPR036045">
    <property type="entry name" value="Sec1-like_sf"/>
</dbReference>